<reference evidence="3" key="1">
    <citation type="journal article" date="2021" name="Nat. Commun.">
        <title>Genetic determinants of endophytism in the Arabidopsis root mycobiome.</title>
        <authorList>
            <person name="Mesny F."/>
            <person name="Miyauchi S."/>
            <person name="Thiergart T."/>
            <person name="Pickel B."/>
            <person name="Atanasova L."/>
            <person name="Karlsson M."/>
            <person name="Huettel B."/>
            <person name="Barry K.W."/>
            <person name="Haridas S."/>
            <person name="Chen C."/>
            <person name="Bauer D."/>
            <person name="Andreopoulos W."/>
            <person name="Pangilinan J."/>
            <person name="LaButti K."/>
            <person name="Riley R."/>
            <person name="Lipzen A."/>
            <person name="Clum A."/>
            <person name="Drula E."/>
            <person name="Henrissat B."/>
            <person name="Kohler A."/>
            <person name="Grigoriev I.V."/>
            <person name="Martin F.M."/>
            <person name="Hacquard S."/>
        </authorList>
    </citation>
    <scope>NUCLEOTIDE SEQUENCE</scope>
    <source>
        <strain evidence="3">MPI-CAGE-CH-0230</strain>
    </source>
</reference>
<dbReference type="PANTHER" id="PTHR11138">
    <property type="entry name" value="METHIONYL-TRNA FORMYLTRANSFERASE"/>
    <property type="match status" value="1"/>
</dbReference>
<dbReference type="InterPro" id="IPR041711">
    <property type="entry name" value="Met-tRNA-FMT_N"/>
</dbReference>
<dbReference type="GeneID" id="70186607"/>
<evidence type="ECO:0000256" key="1">
    <source>
        <dbReference type="ARBA" id="ARBA00012261"/>
    </source>
</evidence>
<sequence>MYFRSIAPCRATLRMASAPQPWLPSRILLCPRAPGQRDVRCLAFSTDFVPANYTPKQSDPLRILFCGSDEFSAESLKLLHVRMVTNPDQIRSIDVVVRPPKRIGRGLTKLTQPPIIEIARKRLLRVHKRDDFNDWELPPGINLIVAVSFGLFIPPRLLRQAKYGGLNVHPSLLPDLRGAAPLHHTLLQHRQYTGVTLQTLDHERFDHGLILSQTTPESMPIPEGCTFEQLREMTALRGAELLARALRDGLHVPPLTDVSPMLSSTHEASGKLRLAPKIRKEHSQLTRASVGNIHRMQEIIGPVWFLALDRRRDEWGQVQRFIVEEIDSSISAAFPATMSGPKGSGRVHKAPVREGAVETQWPDETWARYFEPMTLTMMHEKKKTASEATATAAAASTGTDITIQTSKKLRGKRPNLSPADVEANYDVFHLKAWVRKLPWGPTPGGVRMPLKDVNYVYLPDLKCRLINITAAGKGMELARPLLEKARCLTKGHDLLVQE</sequence>
<dbReference type="GO" id="GO:0004479">
    <property type="term" value="F:methionyl-tRNA formyltransferase activity"/>
    <property type="evidence" value="ECO:0007669"/>
    <property type="project" value="UniProtKB-EC"/>
</dbReference>
<dbReference type="InterPro" id="IPR002376">
    <property type="entry name" value="Formyl_transf_N"/>
</dbReference>
<proteinExistence type="predicted"/>
<keyword evidence="3" id="KW-0808">Transferase</keyword>
<dbReference type="OrthoDB" id="10268103at2759"/>
<dbReference type="CDD" id="cd08646">
    <property type="entry name" value="FMT_core_Met-tRNA-FMT_N"/>
    <property type="match status" value="1"/>
</dbReference>
<name>A0A9P8XYI9_9PEZI</name>
<dbReference type="Gene3D" id="3.40.50.12230">
    <property type="match status" value="1"/>
</dbReference>
<feature type="domain" description="Formyl transferase N-terminal" evidence="2">
    <location>
        <begin position="62"/>
        <end position="245"/>
    </location>
</feature>
<comment type="caution">
    <text evidence="3">The sequence shown here is derived from an EMBL/GenBank/DDBJ whole genome shotgun (WGS) entry which is preliminary data.</text>
</comment>
<dbReference type="SUPFAM" id="SSF53328">
    <property type="entry name" value="Formyltransferase"/>
    <property type="match status" value="1"/>
</dbReference>
<evidence type="ECO:0000313" key="3">
    <source>
        <dbReference type="EMBL" id="KAH7026040.1"/>
    </source>
</evidence>
<dbReference type="Pfam" id="PF00551">
    <property type="entry name" value="Formyl_trans_N"/>
    <property type="match status" value="1"/>
</dbReference>
<gene>
    <name evidence="3" type="ORF">B0I36DRAFT_351965</name>
</gene>
<dbReference type="EC" id="2.1.2.9" evidence="1"/>
<accession>A0A9P8XYI9</accession>
<dbReference type="PANTHER" id="PTHR11138:SF5">
    <property type="entry name" value="METHIONYL-TRNA FORMYLTRANSFERASE, MITOCHONDRIAL"/>
    <property type="match status" value="1"/>
</dbReference>
<dbReference type="RefSeq" id="XP_046009257.1">
    <property type="nucleotide sequence ID" value="XM_046157061.1"/>
</dbReference>
<protein>
    <recommendedName>
        <fullName evidence="1">methionyl-tRNA formyltransferase</fullName>
        <ecNumber evidence="1">2.1.2.9</ecNumber>
    </recommendedName>
</protein>
<evidence type="ECO:0000259" key="2">
    <source>
        <dbReference type="Pfam" id="PF00551"/>
    </source>
</evidence>
<keyword evidence="4" id="KW-1185">Reference proteome</keyword>
<dbReference type="InterPro" id="IPR036477">
    <property type="entry name" value="Formyl_transf_N_sf"/>
</dbReference>
<dbReference type="GO" id="GO:0005739">
    <property type="term" value="C:mitochondrion"/>
    <property type="evidence" value="ECO:0007669"/>
    <property type="project" value="TreeGrafter"/>
</dbReference>
<organism evidence="3 4">
    <name type="scientific">Microdochium trichocladiopsis</name>
    <dbReference type="NCBI Taxonomy" id="1682393"/>
    <lineage>
        <taxon>Eukaryota</taxon>
        <taxon>Fungi</taxon>
        <taxon>Dikarya</taxon>
        <taxon>Ascomycota</taxon>
        <taxon>Pezizomycotina</taxon>
        <taxon>Sordariomycetes</taxon>
        <taxon>Xylariomycetidae</taxon>
        <taxon>Xylariales</taxon>
        <taxon>Microdochiaceae</taxon>
        <taxon>Microdochium</taxon>
    </lineage>
</organism>
<dbReference type="AlphaFoldDB" id="A0A9P8XYI9"/>
<dbReference type="Proteomes" id="UP000756346">
    <property type="component" value="Unassembled WGS sequence"/>
</dbReference>
<evidence type="ECO:0000313" key="4">
    <source>
        <dbReference type="Proteomes" id="UP000756346"/>
    </source>
</evidence>
<dbReference type="EMBL" id="JAGTJQ010000008">
    <property type="protein sequence ID" value="KAH7026040.1"/>
    <property type="molecule type" value="Genomic_DNA"/>
</dbReference>